<evidence type="ECO:0000313" key="2">
    <source>
        <dbReference type="Proteomes" id="UP001159363"/>
    </source>
</evidence>
<dbReference type="EMBL" id="JARBHB010000005">
    <property type="protein sequence ID" value="KAJ8882827.1"/>
    <property type="molecule type" value="Genomic_DNA"/>
</dbReference>
<accession>A0ABQ9HET1</accession>
<name>A0ABQ9HET1_9NEOP</name>
<sequence>MIYVNHESNRPVFCLGHDSHVPVQVALPWFLLATSQSTCQRSSASSVGNSVPCRLYTKCNEKWVGGVVMNMLGSLAHKTSMRQRSHCTQACISDMDCSTNVGGGYRNWCEQATDSEV</sequence>
<proteinExistence type="predicted"/>
<keyword evidence="2" id="KW-1185">Reference proteome</keyword>
<protein>
    <recommendedName>
        <fullName evidence="3">Apple domain-containing protein</fullName>
    </recommendedName>
</protein>
<gene>
    <name evidence="1" type="ORF">PR048_014641</name>
</gene>
<reference evidence="1 2" key="1">
    <citation type="submission" date="2023-02" db="EMBL/GenBank/DDBJ databases">
        <title>LHISI_Scaffold_Assembly.</title>
        <authorList>
            <person name="Stuart O.P."/>
            <person name="Cleave R."/>
            <person name="Magrath M.J.L."/>
            <person name="Mikheyev A.S."/>
        </authorList>
    </citation>
    <scope>NUCLEOTIDE SEQUENCE [LARGE SCALE GENOMIC DNA]</scope>
    <source>
        <strain evidence="1">Daus_M_001</strain>
        <tissue evidence="1">Leg muscle</tissue>
    </source>
</reference>
<organism evidence="1 2">
    <name type="scientific">Dryococelus australis</name>
    <dbReference type="NCBI Taxonomy" id="614101"/>
    <lineage>
        <taxon>Eukaryota</taxon>
        <taxon>Metazoa</taxon>
        <taxon>Ecdysozoa</taxon>
        <taxon>Arthropoda</taxon>
        <taxon>Hexapoda</taxon>
        <taxon>Insecta</taxon>
        <taxon>Pterygota</taxon>
        <taxon>Neoptera</taxon>
        <taxon>Polyneoptera</taxon>
        <taxon>Phasmatodea</taxon>
        <taxon>Verophasmatodea</taxon>
        <taxon>Anareolatae</taxon>
        <taxon>Phasmatidae</taxon>
        <taxon>Eurycanthinae</taxon>
        <taxon>Dryococelus</taxon>
    </lineage>
</organism>
<evidence type="ECO:0000313" key="1">
    <source>
        <dbReference type="EMBL" id="KAJ8882827.1"/>
    </source>
</evidence>
<comment type="caution">
    <text evidence="1">The sequence shown here is derived from an EMBL/GenBank/DDBJ whole genome shotgun (WGS) entry which is preliminary data.</text>
</comment>
<dbReference type="Proteomes" id="UP001159363">
    <property type="component" value="Chromosome 4"/>
</dbReference>
<evidence type="ECO:0008006" key="3">
    <source>
        <dbReference type="Google" id="ProtNLM"/>
    </source>
</evidence>